<comment type="similarity">
    <text evidence="2">Belongs to the CPA3 antiporters (TC 2.A.63) subunit F family.</text>
</comment>
<dbReference type="PANTHER" id="PTHR34702:SF1">
    <property type="entry name" value="NA(+)_H(+) ANTIPORTER SUBUNIT F"/>
    <property type="match status" value="1"/>
</dbReference>
<evidence type="ECO:0000256" key="3">
    <source>
        <dbReference type="ARBA" id="ARBA00022448"/>
    </source>
</evidence>
<evidence type="ECO:0000313" key="10">
    <source>
        <dbReference type="Proteomes" id="UP000248783"/>
    </source>
</evidence>
<keyword evidence="6 8" id="KW-1133">Transmembrane helix</keyword>
<keyword evidence="5 8" id="KW-0812">Transmembrane</keyword>
<evidence type="ECO:0000256" key="2">
    <source>
        <dbReference type="ARBA" id="ARBA00009212"/>
    </source>
</evidence>
<evidence type="ECO:0000313" key="9">
    <source>
        <dbReference type="EMBL" id="PZR55036.1"/>
    </source>
</evidence>
<gene>
    <name evidence="9" type="ORF">DNL40_01165</name>
</gene>
<sequence>MTAVLWVAVVLVTLSMLPAVHRMVRGPRDADRAVAADLFFFGVIALVALLGTLLGATGTLDLVLVASLVGFLSALSLARVMTRGRR</sequence>
<dbReference type="AlphaFoldDB" id="A0A2W5X2F8"/>
<keyword evidence="3" id="KW-0813">Transport</keyword>
<comment type="subcellular location">
    <subcellularLocation>
        <location evidence="1">Cell membrane</location>
        <topology evidence="1">Multi-pass membrane protein</topology>
    </subcellularLocation>
</comment>
<evidence type="ECO:0000256" key="5">
    <source>
        <dbReference type="ARBA" id="ARBA00022692"/>
    </source>
</evidence>
<keyword evidence="7 8" id="KW-0472">Membrane</keyword>
<feature type="transmembrane region" description="Helical" evidence="8">
    <location>
        <begin position="6"/>
        <end position="24"/>
    </location>
</feature>
<organism evidence="9 10">
    <name type="scientific">Xylanimonas oleitrophica</name>
    <dbReference type="NCBI Taxonomy" id="2607479"/>
    <lineage>
        <taxon>Bacteria</taxon>
        <taxon>Bacillati</taxon>
        <taxon>Actinomycetota</taxon>
        <taxon>Actinomycetes</taxon>
        <taxon>Micrococcales</taxon>
        <taxon>Promicromonosporaceae</taxon>
        <taxon>Xylanimonas</taxon>
    </lineage>
</organism>
<dbReference type="Proteomes" id="UP000248783">
    <property type="component" value="Unassembled WGS sequence"/>
</dbReference>
<name>A0A2W5X2F8_9MICO</name>
<feature type="transmembrane region" description="Helical" evidence="8">
    <location>
        <begin position="36"/>
        <end position="56"/>
    </location>
</feature>
<dbReference type="InterPro" id="IPR007208">
    <property type="entry name" value="MrpF/PhaF-like"/>
</dbReference>
<keyword evidence="10" id="KW-1185">Reference proteome</keyword>
<feature type="transmembrane region" description="Helical" evidence="8">
    <location>
        <begin position="62"/>
        <end position="81"/>
    </location>
</feature>
<dbReference type="Pfam" id="PF04066">
    <property type="entry name" value="MrpF_PhaF"/>
    <property type="match status" value="1"/>
</dbReference>
<proteinExistence type="inferred from homology"/>
<comment type="caution">
    <text evidence="9">The sequence shown here is derived from an EMBL/GenBank/DDBJ whole genome shotgun (WGS) entry which is preliminary data.</text>
</comment>
<dbReference type="GO" id="GO:0005886">
    <property type="term" value="C:plasma membrane"/>
    <property type="evidence" value="ECO:0007669"/>
    <property type="project" value="UniProtKB-SubCell"/>
</dbReference>
<accession>A0A2W5X2F8</accession>
<evidence type="ECO:0000256" key="1">
    <source>
        <dbReference type="ARBA" id="ARBA00004651"/>
    </source>
</evidence>
<evidence type="ECO:0000256" key="4">
    <source>
        <dbReference type="ARBA" id="ARBA00022475"/>
    </source>
</evidence>
<dbReference type="RefSeq" id="WP_111249400.1">
    <property type="nucleotide sequence ID" value="NZ_QKWH01000001.1"/>
</dbReference>
<dbReference type="PANTHER" id="PTHR34702">
    <property type="entry name" value="NA(+)/H(+) ANTIPORTER SUBUNIT F1"/>
    <property type="match status" value="1"/>
</dbReference>
<evidence type="ECO:0000256" key="7">
    <source>
        <dbReference type="ARBA" id="ARBA00023136"/>
    </source>
</evidence>
<evidence type="ECO:0000256" key="6">
    <source>
        <dbReference type="ARBA" id="ARBA00022989"/>
    </source>
</evidence>
<evidence type="ECO:0000256" key="8">
    <source>
        <dbReference type="SAM" id="Phobius"/>
    </source>
</evidence>
<dbReference type="GO" id="GO:0015385">
    <property type="term" value="F:sodium:proton antiporter activity"/>
    <property type="evidence" value="ECO:0007669"/>
    <property type="project" value="TreeGrafter"/>
</dbReference>
<keyword evidence="4" id="KW-1003">Cell membrane</keyword>
<dbReference type="EMBL" id="QKWH01000001">
    <property type="protein sequence ID" value="PZR55036.1"/>
    <property type="molecule type" value="Genomic_DNA"/>
</dbReference>
<protein>
    <submittedName>
        <fullName evidence="9">Pesticidal protein Cry26Aa</fullName>
    </submittedName>
</protein>
<reference evidence="9 10" key="1">
    <citation type="submission" date="2018-06" db="EMBL/GenBank/DDBJ databases">
        <title>Whole genome sequencing of a novel hydrocarbon degrading bacterial strain, PW21 isolated from oil contaminated produced water sample.</title>
        <authorList>
            <person name="Nagkirti P."/>
            <person name="Shaikh A."/>
            <person name="Gowdaman V."/>
            <person name="Engineer A.E."/>
            <person name="Dagar S."/>
            <person name="Dhakephalkar P.K."/>
        </authorList>
    </citation>
    <scope>NUCLEOTIDE SEQUENCE [LARGE SCALE GENOMIC DNA]</scope>
    <source>
        <strain evidence="9 10">PW21</strain>
    </source>
</reference>